<evidence type="ECO:0000313" key="2">
    <source>
        <dbReference type="Proteomes" id="UP000276133"/>
    </source>
</evidence>
<proteinExistence type="predicted"/>
<name>A0A3M7S747_BRAPC</name>
<dbReference type="Proteomes" id="UP000276133">
    <property type="component" value="Unassembled WGS sequence"/>
</dbReference>
<organism evidence="1 2">
    <name type="scientific">Brachionus plicatilis</name>
    <name type="common">Marine rotifer</name>
    <name type="synonym">Brachionus muelleri</name>
    <dbReference type="NCBI Taxonomy" id="10195"/>
    <lineage>
        <taxon>Eukaryota</taxon>
        <taxon>Metazoa</taxon>
        <taxon>Spiralia</taxon>
        <taxon>Gnathifera</taxon>
        <taxon>Rotifera</taxon>
        <taxon>Eurotatoria</taxon>
        <taxon>Monogononta</taxon>
        <taxon>Pseudotrocha</taxon>
        <taxon>Ploima</taxon>
        <taxon>Brachionidae</taxon>
        <taxon>Brachionus</taxon>
    </lineage>
</organism>
<reference evidence="1 2" key="1">
    <citation type="journal article" date="2018" name="Sci. Rep.">
        <title>Genomic signatures of local adaptation to the degree of environmental predictability in rotifers.</title>
        <authorList>
            <person name="Franch-Gras L."/>
            <person name="Hahn C."/>
            <person name="Garcia-Roger E.M."/>
            <person name="Carmona M.J."/>
            <person name="Serra M."/>
            <person name="Gomez A."/>
        </authorList>
    </citation>
    <scope>NUCLEOTIDE SEQUENCE [LARGE SCALE GENOMIC DNA]</scope>
    <source>
        <strain evidence="1">HYR1</strain>
    </source>
</reference>
<comment type="caution">
    <text evidence="1">The sequence shown here is derived from an EMBL/GenBank/DDBJ whole genome shotgun (WGS) entry which is preliminary data.</text>
</comment>
<protein>
    <submittedName>
        <fullName evidence="1">Uncharacterized protein</fullName>
    </submittedName>
</protein>
<evidence type="ECO:0000313" key="1">
    <source>
        <dbReference type="EMBL" id="RNA31499.1"/>
    </source>
</evidence>
<dbReference type="EMBL" id="REGN01001937">
    <property type="protein sequence ID" value="RNA31499.1"/>
    <property type="molecule type" value="Genomic_DNA"/>
</dbReference>
<accession>A0A3M7S747</accession>
<sequence>MHTIKEWYCDRKAGASASITMNAFKAIDYMFSETKRNNVVLEFLICFRPLKKVTEEDIFNDN</sequence>
<dbReference type="AlphaFoldDB" id="A0A3M7S747"/>
<gene>
    <name evidence="1" type="ORF">BpHYR1_011661</name>
</gene>
<keyword evidence="2" id="KW-1185">Reference proteome</keyword>